<gene>
    <name evidence="6" type="ORF">AHMF7616_04295</name>
</gene>
<evidence type="ECO:0000256" key="1">
    <source>
        <dbReference type="ARBA" id="ARBA00023015"/>
    </source>
</evidence>
<evidence type="ECO:0000256" key="2">
    <source>
        <dbReference type="ARBA" id="ARBA00023125"/>
    </source>
</evidence>
<feature type="transmembrane region" description="Helical" evidence="4">
    <location>
        <begin position="6"/>
        <end position="26"/>
    </location>
</feature>
<feature type="transmembrane region" description="Helical" evidence="4">
    <location>
        <begin position="98"/>
        <end position="119"/>
    </location>
</feature>
<dbReference type="AlphaFoldDB" id="A0A369QPR9"/>
<evidence type="ECO:0000313" key="6">
    <source>
        <dbReference type="EMBL" id="RDC65665.1"/>
    </source>
</evidence>
<evidence type="ECO:0000256" key="3">
    <source>
        <dbReference type="ARBA" id="ARBA00023163"/>
    </source>
</evidence>
<feature type="transmembrane region" description="Helical" evidence="4">
    <location>
        <begin position="38"/>
        <end position="55"/>
    </location>
</feature>
<dbReference type="Gene3D" id="1.10.10.60">
    <property type="entry name" value="Homeodomain-like"/>
    <property type="match status" value="2"/>
</dbReference>
<evidence type="ECO:0000259" key="5">
    <source>
        <dbReference type="PROSITE" id="PS01124"/>
    </source>
</evidence>
<dbReference type="PANTHER" id="PTHR43280:SF29">
    <property type="entry name" value="ARAC-FAMILY TRANSCRIPTIONAL REGULATOR"/>
    <property type="match status" value="1"/>
</dbReference>
<keyword evidence="4" id="KW-0472">Membrane</keyword>
<protein>
    <recommendedName>
        <fullName evidence="5">HTH araC/xylS-type domain-containing protein</fullName>
    </recommendedName>
</protein>
<dbReference type="InterPro" id="IPR009057">
    <property type="entry name" value="Homeodomain-like_sf"/>
</dbReference>
<keyword evidence="4" id="KW-1133">Transmembrane helix</keyword>
<dbReference type="Pfam" id="PF12833">
    <property type="entry name" value="HTH_18"/>
    <property type="match status" value="1"/>
</dbReference>
<feature type="transmembrane region" description="Helical" evidence="4">
    <location>
        <begin position="199"/>
        <end position="219"/>
    </location>
</feature>
<reference evidence="6 7" key="1">
    <citation type="submission" date="2018-04" db="EMBL/GenBank/DDBJ databases">
        <title>Adhaeribacter sp. HMF7616 genome sequencing and assembly.</title>
        <authorList>
            <person name="Kang H."/>
            <person name="Kang J."/>
            <person name="Cha I."/>
            <person name="Kim H."/>
            <person name="Joh K."/>
        </authorList>
    </citation>
    <scope>NUCLEOTIDE SEQUENCE [LARGE SCALE GENOMIC DNA]</scope>
    <source>
        <strain evidence="6 7">HMF7616</strain>
    </source>
</reference>
<keyword evidence="2" id="KW-0238">DNA-binding</keyword>
<dbReference type="EMBL" id="QASA01000001">
    <property type="protein sequence ID" value="RDC65665.1"/>
    <property type="molecule type" value="Genomic_DNA"/>
</dbReference>
<dbReference type="SMART" id="SM00342">
    <property type="entry name" value="HTH_ARAC"/>
    <property type="match status" value="1"/>
</dbReference>
<dbReference type="InterPro" id="IPR018062">
    <property type="entry name" value="HTH_AraC-typ_CS"/>
</dbReference>
<sequence length="359" mass="41845">MQVYFDWVVLFQVFCIVQGFTTGIYLLTTKKQQPSHYWLGWLLLGLTLQITDYFLSRSGIYYRNRWLYFSPFFFSWSFGPLIYFYVKSRVQKINRISYWHFVPVMVQGIFYLLLVFQPLSVKADFWISVHKPYTRYLEHYGACLSVLCYGISSITFGGISKERDSRHYYFLCGLILFYIVAAIDPLFNHLYLEPTAPKFYLTALVLPLFMYSLALYGLLRKPTILIRKKAANSSVDKDKLDQVIKVMHEAKLYKNPDLSLPILAQQIGLPTNELSRIINSGLQKTFADFVNDFRIAEVKERMLKAEDERFSLLGLALDAGFSSKTTFNRVFKERTGMAPKFFKKESQLINRGEALPNES</sequence>
<dbReference type="Proteomes" id="UP000253919">
    <property type="component" value="Unassembled WGS sequence"/>
</dbReference>
<accession>A0A369QPR9</accession>
<dbReference type="InterPro" id="IPR018060">
    <property type="entry name" value="HTH_AraC"/>
</dbReference>
<feature type="transmembrane region" description="Helical" evidence="4">
    <location>
        <begin position="67"/>
        <end position="86"/>
    </location>
</feature>
<dbReference type="SUPFAM" id="SSF46689">
    <property type="entry name" value="Homeodomain-like"/>
    <property type="match status" value="1"/>
</dbReference>
<dbReference type="RefSeq" id="WP_115374645.1">
    <property type="nucleotide sequence ID" value="NZ_QASA01000001.1"/>
</dbReference>
<evidence type="ECO:0000313" key="7">
    <source>
        <dbReference type="Proteomes" id="UP000253919"/>
    </source>
</evidence>
<dbReference type="GO" id="GO:0003700">
    <property type="term" value="F:DNA-binding transcription factor activity"/>
    <property type="evidence" value="ECO:0007669"/>
    <property type="project" value="InterPro"/>
</dbReference>
<dbReference type="PANTHER" id="PTHR43280">
    <property type="entry name" value="ARAC-FAMILY TRANSCRIPTIONAL REGULATOR"/>
    <property type="match status" value="1"/>
</dbReference>
<keyword evidence="7" id="KW-1185">Reference proteome</keyword>
<dbReference type="PROSITE" id="PS01124">
    <property type="entry name" value="HTH_ARAC_FAMILY_2"/>
    <property type="match status" value="1"/>
</dbReference>
<dbReference type="GO" id="GO:0043565">
    <property type="term" value="F:sequence-specific DNA binding"/>
    <property type="evidence" value="ECO:0007669"/>
    <property type="project" value="InterPro"/>
</dbReference>
<feature type="transmembrane region" description="Helical" evidence="4">
    <location>
        <begin position="139"/>
        <end position="156"/>
    </location>
</feature>
<organism evidence="6 7">
    <name type="scientific">Adhaeribacter pallidiroseus</name>
    <dbReference type="NCBI Taxonomy" id="2072847"/>
    <lineage>
        <taxon>Bacteria</taxon>
        <taxon>Pseudomonadati</taxon>
        <taxon>Bacteroidota</taxon>
        <taxon>Cytophagia</taxon>
        <taxon>Cytophagales</taxon>
        <taxon>Hymenobacteraceae</taxon>
        <taxon>Adhaeribacter</taxon>
    </lineage>
</organism>
<evidence type="ECO:0000256" key="4">
    <source>
        <dbReference type="SAM" id="Phobius"/>
    </source>
</evidence>
<dbReference type="OrthoDB" id="5492415at2"/>
<comment type="caution">
    <text evidence="6">The sequence shown here is derived from an EMBL/GenBank/DDBJ whole genome shotgun (WGS) entry which is preliminary data.</text>
</comment>
<feature type="domain" description="HTH araC/xylS-type" evidence="5">
    <location>
        <begin position="241"/>
        <end position="345"/>
    </location>
</feature>
<name>A0A369QPR9_9BACT</name>
<keyword evidence="1" id="KW-0805">Transcription regulation</keyword>
<dbReference type="PROSITE" id="PS00041">
    <property type="entry name" value="HTH_ARAC_FAMILY_1"/>
    <property type="match status" value="1"/>
</dbReference>
<proteinExistence type="predicted"/>
<keyword evidence="3" id="KW-0804">Transcription</keyword>
<keyword evidence="4" id="KW-0812">Transmembrane</keyword>
<feature type="transmembrane region" description="Helical" evidence="4">
    <location>
        <begin position="168"/>
        <end position="187"/>
    </location>
</feature>